<dbReference type="EMBL" id="NIRT01000009">
    <property type="protein sequence ID" value="PYD66642.1"/>
    <property type="molecule type" value="Genomic_DNA"/>
</dbReference>
<sequence length="74" mass="7954">MTSNARKPNTPALPPNAAACGRSRLEVVNTAVCTIMTSDRLRAGERERAEPILTTAFSMPSPEPASRRSARSMP</sequence>
<evidence type="ECO:0000256" key="1">
    <source>
        <dbReference type="SAM" id="MobiDB-lite"/>
    </source>
</evidence>
<accession>A0ABX5PFQ7</accession>
<keyword evidence="3" id="KW-1185">Reference proteome</keyword>
<gene>
    <name evidence="2" type="ORF">CDI09_06795</name>
</gene>
<evidence type="ECO:0000313" key="2">
    <source>
        <dbReference type="EMBL" id="PYD66642.1"/>
    </source>
</evidence>
<reference evidence="2 3" key="1">
    <citation type="submission" date="2017-06" db="EMBL/GenBank/DDBJ databases">
        <title>A draft genome sequence of Komagataeibacter nataicola LMG 1536.</title>
        <authorList>
            <person name="Skraban J."/>
            <person name="Cleenwerck I."/>
            <person name="Vandamme P."/>
            <person name="Trcek J."/>
        </authorList>
    </citation>
    <scope>NUCLEOTIDE SEQUENCE [LARGE SCALE GENOMIC DNA]</scope>
    <source>
        <strain evidence="2 3">LMG 1536</strain>
    </source>
</reference>
<feature type="region of interest" description="Disordered" evidence="1">
    <location>
        <begin position="51"/>
        <end position="74"/>
    </location>
</feature>
<evidence type="ECO:0000313" key="3">
    <source>
        <dbReference type="Proteomes" id="UP000247512"/>
    </source>
</evidence>
<organism evidence="2 3">
    <name type="scientific">Komagataeibacter nataicola</name>
    <dbReference type="NCBI Taxonomy" id="265960"/>
    <lineage>
        <taxon>Bacteria</taxon>
        <taxon>Pseudomonadati</taxon>
        <taxon>Pseudomonadota</taxon>
        <taxon>Alphaproteobacteria</taxon>
        <taxon>Acetobacterales</taxon>
        <taxon>Acetobacteraceae</taxon>
        <taxon>Komagataeibacter</taxon>
    </lineage>
</organism>
<proteinExistence type="predicted"/>
<name>A0ABX5PFQ7_9PROT</name>
<comment type="caution">
    <text evidence="2">The sequence shown here is derived from an EMBL/GenBank/DDBJ whole genome shotgun (WGS) entry which is preliminary data.</text>
</comment>
<protein>
    <submittedName>
        <fullName evidence="2">Uncharacterized protein</fullName>
    </submittedName>
</protein>
<dbReference type="Proteomes" id="UP000247512">
    <property type="component" value="Unassembled WGS sequence"/>
</dbReference>